<keyword evidence="2" id="KW-1185">Reference proteome</keyword>
<name>A0ABQ7W6A4_SOLTU</name>
<accession>A0ABQ7W6A4</accession>
<gene>
    <name evidence="1" type="ORF">KY290_007643</name>
</gene>
<organism evidence="1 2">
    <name type="scientific">Solanum tuberosum</name>
    <name type="common">Potato</name>
    <dbReference type="NCBI Taxonomy" id="4113"/>
    <lineage>
        <taxon>Eukaryota</taxon>
        <taxon>Viridiplantae</taxon>
        <taxon>Streptophyta</taxon>
        <taxon>Embryophyta</taxon>
        <taxon>Tracheophyta</taxon>
        <taxon>Spermatophyta</taxon>
        <taxon>Magnoliopsida</taxon>
        <taxon>eudicotyledons</taxon>
        <taxon>Gunneridae</taxon>
        <taxon>Pentapetalae</taxon>
        <taxon>asterids</taxon>
        <taxon>lamiids</taxon>
        <taxon>Solanales</taxon>
        <taxon>Solanaceae</taxon>
        <taxon>Solanoideae</taxon>
        <taxon>Solaneae</taxon>
        <taxon>Solanum</taxon>
    </lineage>
</organism>
<protein>
    <submittedName>
        <fullName evidence="1">Uncharacterized protein</fullName>
    </submittedName>
</protein>
<evidence type="ECO:0000313" key="1">
    <source>
        <dbReference type="EMBL" id="KAH0776232.1"/>
    </source>
</evidence>
<dbReference type="EMBL" id="JAIVGD010000003">
    <property type="protein sequence ID" value="KAH0776232.1"/>
    <property type="molecule type" value="Genomic_DNA"/>
</dbReference>
<sequence>MAPSMTTLWLVGGDFNVVLNAEEFFERLDRILINHEMQGRFLKFWVDNPNFLEVVKQNWSANGTQNTWFDFKDDTRRVKAALTKWSRDTYGDIFKQIITREDIVKIKERLFDEFPNAENRKVLQRAHAEHKKYLHFEEIFWQQKSGYDWFKSGEKNTRFFHSIVKGRRRKLQIQRIQNDQGAWLNEAGDIAEEAVIFY</sequence>
<dbReference type="Proteomes" id="UP000826656">
    <property type="component" value="Unassembled WGS sequence"/>
</dbReference>
<comment type="caution">
    <text evidence="1">The sequence shown here is derived from an EMBL/GenBank/DDBJ whole genome shotgun (WGS) entry which is preliminary data.</text>
</comment>
<reference evidence="1 2" key="1">
    <citation type="journal article" date="2021" name="bioRxiv">
        <title>Chromosome-scale and haplotype-resolved genome assembly of a tetraploid potato cultivar.</title>
        <authorList>
            <person name="Sun H."/>
            <person name="Jiao W.-B."/>
            <person name="Krause K."/>
            <person name="Campoy J.A."/>
            <person name="Goel M."/>
            <person name="Folz-Donahue K."/>
            <person name="Kukat C."/>
            <person name="Huettel B."/>
            <person name="Schneeberger K."/>
        </authorList>
    </citation>
    <scope>NUCLEOTIDE SEQUENCE [LARGE SCALE GENOMIC DNA]</scope>
    <source>
        <strain evidence="1">SolTubOtavaFocal</strain>
        <tissue evidence="1">Leaves</tissue>
    </source>
</reference>
<proteinExistence type="predicted"/>
<evidence type="ECO:0000313" key="2">
    <source>
        <dbReference type="Proteomes" id="UP000826656"/>
    </source>
</evidence>